<dbReference type="Gene3D" id="1.10.10.10">
    <property type="entry name" value="Winged helix-like DNA-binding domain superfamily/Winged helix DNA-binding domain"/>
    <property type="match status" value="1"/>
</dbReference>
<comment type="caution">
    <text evidence="11">The sequence shown here is derived from an EMBL/GenBank/DDBJ whole genome shotgun (WGS) entry which is preliminary data.</text>
</comment>
<evidence type="ECO:0000256" key="4">
    <source>
        <dbReference type="ARBA" id="ARBA00022840"/>
    </source>
</evidence>
<proteinExistence type="predicted"/>
<dbReference type="InterPro" id="IPR029016">
    <property type="entry name" value="GAF-like_dom_sf"/>
</dbReference>
<dbReference type="SMART" id="SM00220">
    <property type="entry name" value="S_TKc"/>
    <property type="match status" value="1"/>
</dbReference>
<keyword evidence="1" id="KW-0808">Transferase</keyword>
<dbReference type="SUPFAM" id="SSF46894">
    <property type="entry name" value="C-terminal effector domain of the bipartite response regulators"/>
    <property type="match status" value="1"/>
</dbReference>
<keyword evidence="3 10" id="KW-0418">Kinase</keyword>
<dbReference type="CDD" id="cd06170">
    <property type="entry name" value="LuxR_C_like"/>
    <property type="match status" value="1"/>
</dbReference>
<dbReference type="GO" id="GO:0005829">
    <property type="term" value="C:cytosol"/>
    <property type="evidence" value="ECO:0007669"/>
    <property type="project" value="TreeGrafter"/>
</dbReference>
<dbReference type="Proteomes" id="UP000215596">
    <property type="component" value="Unassembled WGS sequence"/>
</dbReference>
<evidence type="ECO:0000256" key="6">
    <source>
        <dbReference type="ARBA" id="ARBA00023163"/>
    </source>
</evidence>
<protein>
    <submittedName>
        <fullName evidence="10">Protein kinase</fullName>
    </submittedName>
</protein>
<dbReference type="PROSITE" id="PS50043">
    <property type="entry name" value="HTH_LUXR_2"/>
    <property type="match status" value="1"/>
</dbReference>
<dbReference type="AlphaFoldDB" id="A0A268EFK8"/>
<keyword evidence="13" id="KW-1185">Reference proteome</keyword>
<accession>A0A268EFK8</accession>
<evidence type="ECO:0000256" key="5">
    <source>
        <dbReference type="ARBA" id="ARBA00023015"/>
    </source>
</evidence>
<gene>
    <name evidence="11" type="ORF">CHH67_23915</name>
    <name evidence="10" type="ORF">GNP94_20390</name>
</gene>
<dbReference type="InterPro" id="IPR045269">
    <property type="entry name" value="Atg1-like"/>
</dbReference>
<evidence type="ECO:0000313" key="11">
    <source>
        <dbReference type="EMBL" id="PAD71884.1"/>
    </source>
</evidence>
<evidence type="ECO:0000259" key="9">
    <source>
        <dbReference type="PROSITE" id="PS50043"/>
    </source>
</evidence>
<keyword evidence="5" id="KW-0805">Transcription regulation</keyword>
<evidence type="ECO:0000256" key="2">
    <source>
        <dbReference type="ARBA" id="ARBA00022741"/>
    </source>
</evidence>
<dbReference type="InterPro" id="IPR011009">
    <property type="entry name" value="Kinase-like_dom_sf"/>
</dbReference>
<keyword evidence="2" id="KW-0547">Nucleotide-binding</keyword>
<dbReference type="InterPro" id="IPR036388">
    <property type="entry name" value="WH-like_DNA-bd_sf"/>
</dbReference>
<dbReference type="GO" id="GO:0005524">
    <property type="term" value="F:ATP binding"/>
    <property type="evidence" value="ECO:0007669"/>
    <property type="project" value="UniProtKB-KW"/>
</dbReference>
<dbReference type="PANTHER" id="PTHR24348">
    <property type="entry name" value="SERINE/THREONINE-PROTEIN KINASE UNC-51-RELATED"/>
    <property type="match status" value="1"/>
</dbReference>
<dbReference type="PRINTS" id="PR00038">
    <property type="entry name" value="HTHLUXR"/>
</dbReference>
<dbReference type="GO" id="GO:0016020">
    <property type="term" value="C:membrane"/>
    <property type="evidence" value="ECO:0007669"/>
    <property type="project" value="TreeGrafter"/>
</dbReference>
<dbReference type="Pfam" id="PF00196">
    <property type="entry name" value="GerE"/>
    <property type="match status" value="1"/>
</dbReference>
<dbReference type="InterPro" id="IPR016032">
    <property type="entry name" value="Sig_transdc_resp-reg_C-effctor"/>
</dbReference>
<sequence>MKLHTTGREKGTSEMLEIPGYTITSIVYQDSHLLVVYARSERTGKTMLLKVVKEGVRTTIENAKLIHEYHFLKDLNMDGLLRPVSYTLLKTMMVLEFHPIHAITAREYVRRHGASPLKLIQMLDRAAYRLHELHSHGILHLNIRPDTLLIQESSQDVYLTGFGYAARQEQLEPNGYGSLEGNPVYMSPEQTGRMAHQLDARADIYSLGMTFYELLCQRLPFAAQDALQWAHAHLTLKPEPFHDVNIPLWIAELIMKMLEKDPDDRYSSMKDIMESIKQNQLAVENKITTSLYKDDATNQVSSESILVQPPQQAFALKTMQKTDQALGGAGSMPLSGHIANYPQVLELAAVVQASHIFTMETEMKRVAESFMQLLVMNAGAHCGFMLMQQDGTWHVVTEAEFDGRQMKTAFRNKPLESAHRINRHLLYQSAETKGVVYGPAAAQGEGFIESKANVPSRTPKGSVLYLPVITQEQLLGVLYLENEMTAKAFVPERFPVLRNIASQALFAIKASLHSSPSPSGPRLQSASPQGAGHTYDLTAREKEVLRLVSKGLSNKEIAANLTLSQETVKTHVKKILEKLNVDRRGKAVAVANTLGLLQEDNSTYY</sequence>
<dbReference type="RefSeq" id="WP_095267884.1">
    <property type="nucleotide sequence ID" value="NZ_NPBY01000088.1"/>
</dbReference>
<dbReference type="GO" id="GO:0000407">
    <property type="term" value="C:phagophore assembly site"/>
    <property type="evidence" value="ECO:0007669"/>
    <property type="project" value="TreeGrafter"/>
</dbReference>
<dbReference type="PANTHER" id="PTHR24348:SF22">
    <property type="entry name" value="NON-SPECIFIC SERINE_THREONINE PROTEIN KINASE"/>
    <property type="match status" value="1"/>
</dbReference>
<keyword evidence="6" id="KW-0804">Transcription</keyword>
<feature type="region of interest" description="Disordered" evidence="7">
    <location>
        <begin position="514"/>
        <end position="533"/>
    </location>
</feature>
<dbReference type="GO" id="GO:0004674">
    <property type="term" value="F:protein serine/threonine kinase activity"/>
    <property type="evidence" value="ECO:0007669"/>
    <property type="project" value="InterPro"/>
</dbReference>
<dbReference type="GO" id="GO:0005776">
    <property type="term" value="C:autophagosome"/>
    <property type="evidence" value="ECO:0007669"/>
    <property type="project" value="TreeGrafter"/>
</dbReference>
<evidence type="ECO:0000313" key="12">
    <source>
        <dbReference type="Proteomes" id="UP000215596"/>
    </source>
</evidence>
<feature type="domain" description="HTH luxR-type" evidence="9">
    <location>
        <begin position="530"/>
        <end position="595"/>
    </location>
</feature>
<dbReference type="Proteomes" id="UP000435177">
    <property type="component" value="Unassembled WGS sequence"/>
</dbReference>
<reference evidence="11 12" key="1">
    <citation type="submission" date="2017-07" db="EMBL/GenBank/DDBJ databases">
        <title>Isolation and whole genome analysis of endospore-forming bacteria from heroin.</title>
        <authorList>
            <person name="Kalinowski J."/>
            <person name="Ahrens B."/>
            <person name="Al-Dilaimi A."/>
            <person name="Winkler A."/>
            <person name="Wibberg D."/>
            <person name="Schleenbecker U."/>
            <person name="Ruckert C."/>
            <person name="Wolfel R."/>
            <person name="Grass G."/>
        </authorList>
    </citation>
    <scope>NUCLEOTIDE SEQUENCE [LARGE SCALE GENOMIC DNA]</scope>
    <source>
        <strain evidence="11 12">7537-G1</strain>
    </source>
</reference>
<dbReference type="EMBL" id="WOAA01000025">
    <property type="protein sequence ID" value="MUG68340.1"/>
    <property type="molecule type" value="Genomic_DNA"/>
</dbReference>
<dbReference type="Pfam" id="PF00069">
    <property type="entry name" value="Pkinase"/>
    <property type="match status" value="1"/>
</dbReference>
<evidence type="ECO:0000256" key="1">
    <source>
        <dbReference type="ARBA" id="ARBA00022679"/>
    </source>
</evidence>
<dbReference type="GO" id="GO:0045892">
    <property type="term" value="P:negative regulation of DNA-templated transcription"/>
    <property type="evidence" value="ECO:0007669"/>
    <property type="project" value="UniProtKB-ARBA"/>
</dbReference>
<dbReference type="SUPFAM" id="SSF55781">
    <property type="entry name" value="GAF domain-like"/>
    <property type="match status" value="1"/>
</dbReference>
<evidence type="ECO:0000313" key="10">
    <source>
        <dbReference type="EMBL" id="MUG68340.1"/>
    </source>
</evidence>
<reference evidence="10 13" key="2">
    <citation type="submission" date="2019-11" db="EMBL/GenBank/DDBJ databases">
        <title>Draft genome sequences of five Paenibacillus species of dairy origin.</title>
        <authorList>
            <person name="Olajide A.M."/>
            <person name="Chen S."/>
            <person name="Lapointe G."/>
        </authorList>
    </citation>
    <scope>NUCLEOTIDE SEQUENCE [LARGE SCALE GENOMIC DNA]</scope>
    <source>
        <strain evidence="10 13">3CS1</strain>
    </source>
</reference>
<dbReference type="SMART" id="SM00421">
    <property type="entry name" value="HTH_LUXR"/>
    <property type="match status" value="1"/>
</dbReference>
<organism evidence="11 12">
    <name type="scientific">Paenibacillus campinasensis</name>
    <dbReference type="NCBI Taxonomy" id="66347"/>
    <lineage>
        <taxon>Bacteria</taxon>
        <taxon>Bacillati</taxon>
        <taxon>Bacillota</taxon>
        <taxon>Bacilli</taxon>
        <taxon>Bacillales</taxon>
        <taxon>Paenibacillaceae</taxon>
        <taxon>Paenibacillus</taxon>
    </lineage>
</organism>
<feature type="domain" description="Protein kinase" evidence="8">
    <location>
        <begin position="21"/>
        <end position="281"/>
    </location>
</feature>
<dbReference type="InterPro" id="IPR000719">
    <property type="entry name" value="Prot_kinase_dom"/>
</dbReference>
<feature type="compositionally biased region" description="Polar residues" evidence="7">
    <location>
        <begin position="514"/>
        <end position="528"/>
    </location>
</feature>
<evidence type="ECO:0000256" key="3">
    <source>
        <dbReference type="ARBA" id="ARBA00022777"/>
    </source>
</evidence>
<name>A0A268EFK8_9BACL</name>
<evidence type="ECO:0000313" key="13">
    <source>
        <dbReference type="Proteomes" id="UP000435177"/>
    </source>
</evidence>
<dbReference type="SUPFAM" id="SSF56112">
    <property type="entry name" value="Protein kinase-like (PK-like)"/>
    <property type="match status" value="1"/>
</dbReference>
<dbReference type="PROSITE" id="PS50011">
    <property type="entry name" value="PROTEIN_KINASE_DOM"/>
    <property type="match status" value="1"/>
</dbReference>
<keyword evidence="4" id="KW-0067">ATP-binding</keyword>
<dbReference type="OrthoDB" id="9801841at2"/>
<dbReference type="GO" id="GO:0003677">
    <property type="term" value="F:DNA binding"/>
    <property type="evidence" value="ECO:0007669"/>
    <property type="project" value="InterPro"/>
</dbReference>
<evidence type="ECO:0000256" key="7">
    <source>
        <dbReference type="SAM" id="MobiDB-lite"/>
    </source>
</evidence>
<dbReference type="EMBL" id="NPBY01000088">
    <property type="protein sequence ID" value="PAD71884.1"/>
    <property type="molecule type" value="Genomic_DNA"/>
</dbReference>
<dbReference type="CDD" id="cd14014">
    <property type="entry name" value="STKc_PknB_like"/>
    <property type="match status" value="1"/>
</dbReference>
<evidence type="ECO:0000259" key="8">
    <source>
        <dbReference type="PROSITE" id="PS50011"/>
    </source>
</evidence>
<dbReference type="InterPro" id="IPR000792">
    <property type="entry name" value="Tscrpt_reg_LuxR_C"/>
</dbReference>
<dbReference type="Gene3D" id="1.10.510.10">
    <property type="entry name" value="Transferase(Phosphotransferase) domain 1"/>
    <property type="match status" value="1"/>
</dbReference>
<dbReference type="Gene3D" id="3.30.450.40">
    <property type="match status" value="1"/>
</dbReference>